<evidence type="ECO:0008006" key="4">
    <source>
        <dbReference type="Google" id="ProtNLM"/>
    </source>
</evidence>
<evidence type="ECO:0000313" key="3">
    <source>
        <dbReference type="Proteomes" id="UP000823749"/>
    </source>
</evidence>
<organism evidence="2 3">
    <name type="scientific">Rhododendron griersonianum</name>
    <dbReference type="NCBI Taxonomy" id="479676"/>
    <lineage>
        <taxon>Eukaryota</taxon>
        <taxon>Viridiplantae</taxon>
        <taxon>Streptophyta</taxon>
        <taxon>Embryophyta</taxon>
        <taxon>Tracheophyta</taxon>
        <taxon>Spermatophyta</taxon>
        <taxon>Magnoliopsida</taxon>
        <taxon>eudicotyledons</taxon>
        <taxon>Gunneridae</taxon>
        <taxon>Pentapetalae</taxon>
        <taxon>asterids</taxon>
        <taxon>Ericales</taxon>
        <taxon>Ericaceae</taxon>
        <taxon>Ericoideae</taxon>
        <taxon>Rhodoreae</taxon>
        <taxon>Rhododendron</taxon>
    </lineage>
</organism>
<evidence type="ECO:0000313" key="2">
    <source>
        <dbReference type="EMBL" id="KAG5524848.1"/>
    </source>
</evidence>
<dbReference type="Proteomes" id="UP000823749">
    <property type="component" value="Chromosome 11"/>
</dbReference>
<feature type="compositionally biased region" description="Polar residues" evidence="1">
    <location>
        <begin position="126"/>
        <end position="138"/>
    </location>
</feature>
<dbReference type="AlphaFoldDB" id="A0AAV6IB95"/>
<gene>
    <name evidence="2" type="ORF">RHGRI_031501</name>
</gene>
<name>A0AAV6IB95_9ERIC</name>
<evidence type="ECO:0000256" key="1">
    <source>
        <dbReference type="SAM" id="MobiDB-lite"/>
    </source>
</evidence>
<reference evidence="2" key="1">
    <citation type="submission" date="2020-08" db="EMBL/GenBank/DDBJ databases">
        <title>Plant Genome Project.</title>
        <authorList>
            <person name="Zhang R.-G."/>
        </authorList>
    </citation>
    <scope>NUCLEOTIDE SEQUENCE</scope>
    <source>
        <strain evidence="2">WSP0</strain>
        <tissue evidence="2">Leaf</tissue>
    </source>
</reference>
<protein>
    <recommendedName>
        <fullName evidence="4">Retrotransposon Copia-like N-terminal domain-containing protein</fullName>
    </recommendedName>
</protein>
<accession>A0AAV6IB95</accession>
<sequence>MSEKNFESSGSKTGTVFVQSEGPFNAGIILTESNYDIWSQLMEMHIAEREKLSYIHGRTKPPAESEAGYEKCPENGLDTSYDESSHDIETEPLSESFSLQPDTPNQSLVEDALELVPNSPKRHNPPRSTRGMSSNLSEKNADKQAKQKERELLEITLR</sequence>
<feature type="compositionally biased region" description="Basic and acidic residues" evidence="1">
    <location>
        <begin position="139"/>
        <end position="158"/>
    </location>
</feature>
<proteinExistence type="predicted"/>
<dbReference type="EMBL" id="JACTNZ010000011">
    <property type="protein sequence ID" value="KAG5524848.1"/>
    <property type="molecule type" value="Genomic_DNA"/>
</dbReference>
<keyword evidence="3" id="KW-1185">Reference proteome</keyword>
<feature type="region of interest" description="Disordered" evidence="1">
    <location>
        <begin position="57"/>
        <end position="158"/>
    </location>
</feature>
<comment type="caution">
    <text evidence="2">The sequence shown here is derived from an EMBL/GenBank/DDBJ whole genome shotgun (WGS) entry which is preliminary data.</text>
</comment>
<feature type="compositionally biased region" description="Polar residues" evidence="1">
    <location>
        <begin position="93"/>
        <end position="108"/>
    </location>
</feature>